<accession>M5CG41</accession>
<dbReference type="InterPro" id="IPR023780">
    <property type="entry name" value="Chromo_domain"/>
</dbReference>
<dbReference type="InterPro" id="IPR056924">
    <property type="entry name" value="SH3_Tf2-1"/>
</dbReference>
<dbReference type="InterPro" id="IPR000953">
    <property type="entry name" value="Chromo/chromo_shadow_dom"/>
</dbReference>
<dbReference type="GO" id="GO:0015074">
    <property type="term" value="P:DNA integration"/>
    <property type="evidence" value="ECO:0007669"/>
    <property type="project" value="InterPro"/>
</dbReference>
<protein>
    <submittedName>
        <fullName evidence="6">Retrotransposable element Tf2 155 kDa protein type 2</fullName>
    </submittedName>
</protein>
<feature type="domain" description="Integrase catalytic" evidence="5">
    <location>
        <begin position="1"/>
        <end position="105"/>
    </location>
</feature>
<dbReference type="InterPro" id="IPR001584">
    <property type="entry name" value="Integrase_cat-core"/>
</dbReference>
<dbReference type="InterPro" id="IPR050951">
    <property type="entry name" value="Retrovirus_Pol_polyprotein"/>
</dbReference>
<dbReference type="GO" id="GO:0003723">
    <property type="term" value="F:RNA binding"/>
    <property type="evidence" value="ECO:0007669"/>
    <property type="project" value="UniProtKB-KW"/>
</dbReference>
<dbReference type="GO" id="GO:0006338">
    <property type="term" value="P:chromatin remodeling"/>
    <property type="evidence" value="ECO:0007669"/>
    <property type="project" value="UniProtKB-ARBA"/>
</dbReference>
<feature type="domain" description="Chromo" evidence="4">
    <location>
        <begin position="234"/>
        <end position="283"/>
    </location>
</feature>
<proteinExistence type="predicted"/>
<dbReference type="InterPro" id="IPR012337">
    <property type="entry name" value="RNaseH-like_sf"/>
</dbReference>
<keyword evidence="2" id="KW-0694">RNA-binding</keyword>
<dbReference type="Proteomes" id="UP000012065">
    <property type="component" value="Unassembled WGS sequence"/>
</dbReference>
<evidence type="ECO:0000313" key="6">
    <source>
        <dbReference type="EMBL" id="CCO35457.1"/>
    </source>
</evidence>
<dbReference type="Pfam" id="PF00385">
    <property type="entry name" value="Chromo"/>
    <property type="match status" value="1"/>
</dbReference>
<evidence type="ECO:0000259" key="4">
    <source>
        <dbReference type="PROSITE" id="PS50013"/>
    </source>
</evidence>
<evidence type="ECO:0000256" key="2">
    <source>
        <dbReference type="ARBA" id="ARBA00022884"/>
    </source>
</evidence>
<keyword evidence="3" id="KW-0539">Nucleus</keyword>
<evidence type="ECO:0000256" key="1">
    <source>
        <dbReference type="ARBA" id="ARBA00004123"/>
    </source>
</evidence>
<evidence type="ECO:0000313" key="7">
    <source>
        <dbReference type="Proteomes" id="UP000012065"/>
    </source>
</evidence>
<name>M5CG41_THACB</name>
<gene>
    <name evidence="6" type="ORF">BN14_09575</name>
</gene>
<dbReference type="InterPro" id="IPR016197">
    <property type="entry name" value="Chromo-like_dom_sf"/>
</dbReference>
<evidence type="ECO:0000256" key="3">
    <source>
        <dbReference type="ARBA" id="ARBA00023242"/>
    </source>
</evidence>
<dbReference type="InterPro" id="IPR023779">
    <property type="entry name" value="Chromodomain_CS"/>
</dbReference>
<dbReference type="PROSITE" id="PS00598">
    <property type="entry name" value="CHROMO_1"/>
    <property type="match status" value="1"/>
</dbReference>
<dbReference type="PRINTS" id="PR00504">
    <property type="entry name" value="CHROMODOMAIN"/>
</dbReference>
<dbReference type="InterPro" id="IPR036397">
    <property type="entry name" value="RNaseH_sf"/>
</dbReference>
<dbReference type="InterPro" id="IPR017984">
    <property type="entry name" value="Chromo_dom_subgr"/>
</dbReference>
<dbReference type="EMBL" id="CAOJ01014634">
    <property type="protein sequence ID" value="CCO35457.1"/>
    <property type="molecule type" value="Genomic_DNA"/>
</dbReference>
<dbReference type="SUPFAM" id="SSF53098">
    <property type="entry name" value="Ribonuclease H-like"/>
    <property type="match status" value="1"/>
</dbReference>
<reference evidence="6 7" key="1">
    <citation type="journal article" date="2013" name="J. Biotechnol.">
        <title>Establishment and interpretation of the genome sequence of the phytopathogenic fungus Rhizoctonia solani AG1-IB isolate 7/3/14.</title>
        <authorList>
            <person name="Wibberg D.W."/>
            <person name="Jelonek L.J."/>
            <person name="Rupp O.R."/>
            <person name="Hennig M.H."/>
            <person name="Eikmeyer F.E."/>
            <person name="Goesmann A.G."/>
            <person name="Hartmann A.H."/>
            <person name="Borriss R.B."/>
            <person name="Grosch R.G."/>
            <person name="Puehler A.P."/>
            <person name="Schlueter A.S."/>
        </authorList>
    </citation>
    <scope>NUCLEOTIDE SEQUENCE [LARGE SCALE GENOMIC DNA]</scope>
    <source>
        <strain evidence="7">AG1-IB / isolate 7/3/14</strain>
    </source>
</reference>
<organism evidence="6 7">
    <name type="scientific">Thanatephorus cucumeris (strain AG1-IB / isolate 7/3/14)</name>
    <name type="common">Lettuce bottom rot fungus</name>
    <name type="synonym">Rhizoctonia solani</name>
    <dbReference type="NCBI Taxonomy" id="1108050"/>
    <lineage>
        <taxon>Eukaryota</taxon>
        <taxon>Fungi</taxon>
        <taxon>Dikarya</taxon>
        <taxon>Basidiomycota</taxon>
        <taxon>Agaricomycotina</taxon>
        <taxon>Agaricomycetes</taxon>
        <taxon>Cantharellales</taxon>
        <taxon>Ceratobasidiaceae</taxon>
        <taxon>Rhizoctonia</taxon>
        <taxon>Rhizoctonia solani AG-1</taxon>
    </lineage>
</organism>
<dbReference type="HOGENOM" id="CLU_000384_6_1_1"/>
<dbReference type="Gene3D" id="3.30.420.10">
    <property type="entry name" value="Ribonuclease H-like superfamily/Ribonuclease H"/>
    <property type="match status" value="1"/>
</dbReference>
<dbReference type="AlphaFoldDB" id="M5CG41"/>
<comment type="caution">
    <text evidence="6">The sequence shown here is derived from an EMBL/GenBank/DDBJ whole genome shotgun (WGS) entry which is preliminary data.</text>
</comment>
<dbReference type="SMART" id="SM00298">
    <property type="entry name" value="CHROMO"/>
    <property type="match status" value="1"/>
</dbReference>
<dbReference type="Gene3D" id="2.40.50.40">
    <property type="match status" value="1"/>
</dbReference>
<dbReference type="PROSITE" id="PS50994">
    <property type="entry name" value="INTEGRASE"/>
    <property type="match status" value="1"/>
</dbReference>
<comment type="subcellular location">
    <subcellularLocation>
        <location evidence="1">Nucleus</location>
    </subcellularLocation>
</comment>
<dbReference type="Pfam" id="PF24626">
    <property type="entry name" value="SH3_Tf2-1"/>
    <property type="match status" value="1"/>
</dbReference>
<dbReference type="GO" id="GO:0005634">
    <property type="term" value="C:nucleus"/>
    <property type="evidence" value="ECO:0007669"/>
    <property type="project" value="UniProtKB-SubCell"/>
</dbReference>
<dbReference type="PANTHER" id="PTHR37984:SF15">
    <property type="entry name" value="INTEGRASE CATALYTIC DOMAIN-CONTAINING PROTEIN"/>
    <property type="match status" value="1"/>
</dbReference>
<evidence type="ECO:0000259" key="5">
    <source>
        <dbReference type="PROSITE" id="PS50994"/>
    </source>
</evidence>
<dbReference type="PROSITE" id="PS50013">
    <property type="entry name" value="CHROMO_2"/>
    <property type="match status" value="1"/>
</dbReference>
<dbReference type="PANTHER" id="PTHR37984">
    <property type="entry name" value="PROTEIN CBG26694"/>
    <property type="match status" value="1"/>
</dbReference>
<sequence>MPEKTVSDRGTVFNNKFLRAVYKRLGIDPHFSSAYHPQSDGQTERVNPTIEHFLRAHASVNQSDWVKCLPITELSYNNAVHSATGRSLFMALYGWQPTLTPSKIATNVPEADELTDAMQHQWKEVAAALRQSKQRLMEGQETEVPISFEIGEEVWLDAKNINLKTKSDKLTERRLGPFKVLERISDRAYRLKLPKTMRVHDVFHVGLLSKVRQNELQAWENRPPPITVDGEEEYKVKGIMDSREDKGKWEYLIKWKGYRPEESTWEPKANLKNAAKHLKKYKEILRKKSLNAAKGL</sequence>
<dbReference type="SUPFAM" id="SSF54160">
    <property type="entry name" value="Chromo domain-like"/>
    <property type="match status" value="1"/>
</dbReference>